<proteinExistence type="inferred from homology"/>
<dbReference type="Gene3D" id="3.10.105.10">
    <property type="entry name" value="Dipeptide-binding Protein, Domain 3"/>
    <property type="match status" value="1"/>
</dbReference>
<keyword evidence="6" id="KW-1185">Reference proteome</keyword>
<dbReference type="PROSITE" id="PS51318">
    <property type="entry name" value="TAT"/>
    <property type="match status" value="1"/>
</dbReference>
<comment type="subcellular location">
    <subcellularLocation>
        <location evidence="1">Periplasm</location>
    </subcellularLocation>
</comment>
<dbReference type="AlphaFoldDB" id="A0A1Y6BRX5"/>
<dbReference type="GO" id="GO:1904680">
    <property type="term" value="F:peptide transmembrane transporter activity"/>
    <property type="evidence" value="ECO:0007669"/>
    <property type="project" value="TreeGrafter"/>
</dbReference>
<evidence type="ECO:0000256" key="1">
    <source>
        <dbReference type="ARBA" id="ARBA00004418"/>
    </source>
</evidence>
<evidence type="ECO:0000259" key="4">
    <source>
        <dbReference type="Pfam" id="PF00496"/>
    </source>
</evidence>
<feature type="domain" description="Solute-binding protein family 5" evidence="4">
    <location>
        <begin position="86"/>
        <end position="427"/>
    </location>
</feature>
<protein>
    <submittedName>
        <fullName evidence="5">Peptide/nickel transport system substrate-binding protein</fullName>
    </submittedName>
</protein>
<dbReference type="InterPro" id="IPR030678">
    <property type="entry name" value="Peptide/Ni-bd"/>
</dbReference>
<dbReference type="Proteomes" id="UP000192917">
    <property type="component" value="Unassembled WGS sequence"/>
</dbReference>
<evidence type="ECO:0000313" key="6">
    <source>
        <dbReference type="Proteomes" id="UP000192917"/>
    </source>
</evidence>
<accession>A0A1Y6BRX5</accession>
<dbReference type="GO" id="GO:0043190">
    <property type="term" value="C:ATP-binding cassette (ABC) transporter complex"/>
    <property type="evidence" value="ECO:0007669"/>
    <property type="project" value="InterPro"/>
</dbReference>
<dbReference type="EMBL" id="FWZX01000008">
    <property type="protein sequence ID" value="SMF25021.1"/>
    <property type="molecule type" value="Genomic_DNA"/>
</dbReference>
<evidence type="ECO:0000256" key="3">
    <source>
        <dbReference type="ARBA" id="ARBA00022729"/>
    </source>
</evidence>
<sequence>MFTRRQTLGLLASTMTLTALDGTGARRAFAQDGRPVLRVAVQALGPSLEPLESMTNVGLRAIDCLFDRPLRRNFVEEERHPGKPAIDPQLATSVTQVSPLVWEMTLRPGVRLHDGTTLSAEDVLATFGPDRIGPDSPYPDGKILFGHVTEVEKVDDMTVRLHTRQEDVVMRHRLAGYGPWIIGAKAYRELGPEGFKAQPVGAGPYKLKEFVRDTRIVFASHDDYWMGAPAAAEVVISVVPEVATRVAGLISGEYDIVTNVLPDQVPQFAGYADVEAETVPMDLLHLLFFDYNRPAVADAKMRRALSFAIDYDAVAKAVWGPRYRRPNNFQIPAFGDLYDPNRKYFTYDPDQARELLSAAGYAGGEIVLRVPPSYYLGSGDAAQIIQAQWQALGINTRLEFAESAAQQMQPGADVRMISSSFRYPDPLSGGVIVHLGRNSYLQKHKFFIPRTDYNEVCDQFAAATAPEERKRLFWRLLDLLEEEAPVTILYAVNEIVGKRTKVNWTQYPLYYMDLRPDVFSFA</sequence>
<dbReference type="RefSeq" id="WP_085123003.1">
    <property type="nucleotide sequence ID" value="NZ_FWZX01000008.1"/>
</dbReference>
<dbReference type="InterPro" id="IPR006311">
    <property type="entry name" value="TAT_signal"/>
</dbReference>
<dbReference type="Gene3D" id="3.40.190.10">
    <property type="entry name" value="Periplasmic binding protein-like II"/>
    <property type="match status" value="1"/>
</dbReference>
<dbReference type="InterPro" id="IPR039424">
    <property type="entry name" value="SBP_5"/>
</dbReference>
<evidence type="ECO:0000313" key="5">
    <source>
        <dbReference type="EMBL" id="SMF25021.1"/>
    </source>
</evidence>
<comment type="similarity">
    <text evidence="2">Belongs to the bacterial solute-binding protein 5 family.</text>
</comment>
<dbReference type="GO" id="GO:0015833">
    <property type="term" value="P:peptide transport"/>
    <property type="evidence" value="ECO:0007669"/>
    <property type="project" value="TreeGrafter"/>
</dbReference>
<dbReference type="PANTHER" id="PTHR30290">
    <property type="entry name" value="PERIPLASMIC BINDING COMPONENT OF ABC TRANSPORTER"/>
    <property type="match status" value="1"/>
</dbReference>
<dbReference type="PIRSF" id="PIRSF002741">
    <property type="entry name" value="MppA"/>
    <property type="match status" value="1"/>
</dbReference>
<gene>
    <name evidence="5" type="ORF">SAMN05428998_108117</name>
</gene>
<dbReference type="GO" id="GO:0030288">
    <property type="term" value="C:outer membrane-bounded periplasmic space"/>
    <property type="evidence" value="ECO:0007669"/>
    <property type="project" value="UniProtKB-ARBA"/>
</dbReference>
<dbReference type="InterPro" id="IPR000914">
    <property type="entry name" value="SBP_5_dom"/>
</dbReference>
<organism evidence="5 6">
    <name type="scientific">Tistlia consotensis USBA 355</name>
    <dbReference type="NCBI Taxonomy" id="560819"/>
    <lineage>
        <taxon>Bacteria</taxon>
        <taxon>Pseudomonadati</taxon>
        <taxon>Pseudomonadota</taxon>
        <taxon>Alphaproteobacteria</taxon>
        <taxon>Rhodospirillales</taxon>
        <taxon>Rhodovibrionaceae</taxon>
        <taxon>Tistlia</taxon>
    </lineage>
</organism>
<dbReference type="PANTHER" id="PTHR30290:SF38">
    <property type="entry name" value="D,D-DIPEPTIDE-BINDING PERIPLASMIC PROTEIN DDPA-RELATED"/>
    <property type="match status" value="1"/>
</dbReference>
<keyword evidence="3" id="KW-0732">Signal</keyword>
<dbReference type="STRING" id="560819.SAMN05428998_108117"/>
<dbReference type="SUPFAM" id="SSF53850">
    <property type="entry name" value="Periplasmic binding protein-like II"/>
    <property type="match status" value="1"/>
</dbReference>
<name>A0A1Y6BRX5_9PROT</name>
<reference evidence="5 6" key="1">
    <citation type="submission" date="2017-04" db="EMBL/GenBank/DDBJ databases">
        <authorList>
            <person name="Afonso C.L."/>
            <person name="Miller P.J."/>
            <person name="Scott M.A."/>
            <person name="Spackman E."/>
            <person name="Goraichik I."/>
            <person name="Dimitrov K.M."/>
            <person name="Suarez D.L."/>
            <person name="Swayne D.E."/>
        </authorList>
    </citation>
    <scope>NUCLEOTIDE SEQUENCE [LARGE SCALE GENOMIC DNA]</scope>
    <source>
        <strain evidence="5 6">USBA 355</strain>
    </source>
</reference>
<dbReference type="Pfam" id="PF00496">
    <property type="entry name" value="SBP_bac_5"/>
    <property type="match status" value="1"/>
</dbReference>
<evidence type="ECO:0000256" key="2">
    <source>
        <dbReference type="ARBA" id="ARBA00005695"/>
    </source>
</evidence>
<dbReference type="Gene3D" id="3.90.76.10">
    <property type="entry name" value="Dipeptide-binding Protein, Domain 1"/>
    <property type="match status" value="1"/>
</dbReference>